<evidence type="ECO:0000259" key="15">
    <source>
        <dbReference type="Pfam" id="PF02773"/>
    </source>
</evidence>
<feature type="binding site" description="in other chain" evidence="10">
    <location>
        <begin position="259"/>
        <end position="260"/>
    </location>
    <ligand>
        <name>ATP</name>
        <dbReference type="ChEBI" id="CHEBI:30616"/>
        <note>ligand shared between two neighboring subunits</note>
    </ligand>
</feature>
<dbReference type="GO" id="GO:0000287">
    <property type="term" value="F:magnesium ion binding"/>
    <property type="evidence" value="ECO:0007669"/>
    <property type="project" value="UniProtKB-UniRule"/>
</dbReference>
<evidence type="ECO:0000256" key="7">
    <source>
        <dbReference type="ARBA" id="ARBA00022840"/>
    </source>
</evidence>
<comment type="catalytic activity">
    <reaction evidence="10">
        <text>L-methionine + ATP + H2O = S-adenosyl-L-methionine + phosphate + diphosphate</text>
        <dbReference type="Rhea" id="RHEA:21080"/>
        <dbReference type="ChEBI" id="CHEBI:15377"/>
        <dbReference type="ChEBI" id="CHEBI:30616"/>
        <dbReference type="ChEBI" id="CHEBI:33019"/>
        <dbReference type="ChEBI" id="CHEBI:43474"/>
        <dbReference type="ChEBI" id="CHEBI:57844"/>
        <dbReference type="ChEBI" id="CHEBI:59789"/>
        <dbReference type="EC" id="2.5.1.6"/>
    </reaction>
</comment>
<dbReference type="InterPro" id="IPR002133">
    <property type="entry name" value="S-AdoMet_synthetase"/>
</dbReference>
<evidence type="ECO:0000256" key="2">
    <source>
        <dbReference type="ARBA" id="ARBA00009685"/>
    </source>
</evidence>
<dbReference type="GO" id="GO:0006730">
    <property type="term" value="P:one-carbon metabolic process"/>
    <property type="evidence" value="ECO:0007669"/>
    <property type="project" value="UniProtKB-KW"/>
</dbReference>
<feature type="binding site" description="in other chain" evidence="10">
    <location>
        <position position="284"/>
    </location>
    <ligand>
        <name>L-methionine</name>
        <dbReference type="ChEBI" id="CHEBI:57844"/>
        <note>ligand shared between two neighboring subunits</note>
    </ligand>
</feature>
<evidence type="ECO:0000256" key="12">
    <source>
        <dbReference type="RuleBase" id="RU004462"/>
    </source>
</evidence>
<dbReference type="GO" id="GO:0006556">
    <property type="term" value="P:S-adenosylmethionine biosynthetic process"/>
    <property type="evidence" value="ECO:0007669"/>
    <property type="project" value="UniProtKB-UniRule"/>
</dbReference>
<dbReference type="EMBL" id="JAGQHR010000029">
    <property type="protein sequence ID" value="MCA9726422.1"/>
    <property type="molecule type" value="Genomic_DNA"/>
</dbReference>
<comment type="pathway">
    <text evidence="1 10">Amino-acid biosynthesis; S-adenosyl-L-methionine biosynthesis; S-adenosyl-L-methionine from L-methionine: step 1/1.</text>
</comment>
<keyword evidence="3 10" id="KW-0554">One-carbon metabolism</keyword>
<feature type="domain" description="S-adenosylmethionine synthetase N-terminal" evidence="13">
    <location>
        <begin position="11"/>
        <end position="114"/>
    </location>
</feature>
<evidence type="ECO:0000256" key="1">
    <source>
        <dbReference type="ARBA" id="ARBA00005224"/>
    </source>
</evidence>
<dbReference type="FunFam" id="3.30.300.10:FF:000003">
    <property type="entry name" value="S-adenosylmethionine synthase"/>
    <property type="match status" value="1"/>
</dbReference>
<evidence type="ECO:0000256" key="11">
    <source>
        <dbReference type="RuleBase" id="RU000542"/>
    </source>
</evidence>
<keyword evidence="10" id="KW-0963">Cytoplasm</keyword>
<feature type="binding site" evidence="10">
    <location>
        <position position="280"/>
    </location>
    <ligand>
        <name>ATP</name>
        <dbReference type="ChEBI" id="CHEBI:30616"/>
        <note>ligand shared between two neighboring subunits</note>
    </ligand>
</feature>
<dbReference type="PIRSF" id="PIRSF000497">
    <property type="entry name" value="MAT"/>
    <property type="match status" value="1"/>
</dbReference>
<dbReference type="PANTHER" id="PTHR11964">
    <property type="entry name" value="S-ADENOSYLMETHIONINE SYNTHETASE"/>
    <property type="match status" value="1"/>
</dbReference>
<evidence type="ECO:0000256" key="3">
    <source>
        <dbReference type="ARBA" id="ARBA00022563"/>
    </source>
</evidence>
<feature type="binding site" evidence="10">
    <location>
        <position position="23"/>
    </location>
    <ligand>
        <name>Mg(2+)</name>
        <dbReference type="ChEBI" id="CHEBI:18420"/>
    </ligand>
</feature>
<evidence type="ECO:0000256" key="4">
    <source>
        <dbReference type="ARBA" id="ARBA00022679"/>
    </source>
</evidence>
<dbReference type="PROSITE" id="PS00377">
    <property type="entry name" value="ADOMET_SYNTHASE_2"/>
    <property type="match status" value="1"/>
</dbReference>
<comment type="cofactor">
    <cofactor evidence="10">
        <name>K(+)</name>
        <dbReference type="ChEBI" id="CHEBI:29103"/>
    </cofactor>
    <text evidence="10">Binds 1 potassium ion per subunit.</text>
</comment>
<comment type="subunit">
    <text evidence="10">Homotetramer; dimer of dimers.</text>
</comment>
<keyword evidence="7 10" id="KW-0067">ATP-binding</keyword>
<feature type="binding site" description="in other chain" evidence="10">
    <location>
        <position position="62"/>
    </location>
    <ligand>
        <name>L-methionine</name>
        <dbReference type="ChEBI" id="CHEBI:57844"/>
        <note>ligand shared between two neighboring subunits</note>
    </ligand>
</feature>
<comment type="cofactor">
    <cofactor evidence="10">
        <name>Mg(2+)</name>
        <dbReference type="ChEBI" id="CHEBI:18420"/>
    </cofactor>
    <text evidence="10">Binds 2 divalent ions per subunit.</text>
</comment>
<dbReference type="GO" id="GO:0005524">
    <property type="term" value="F:ATP binding"/>
    <property type="evidence" value="ECO:0007669"/>
    <property type="project" value="UniProtKB-UniRule"/>
</dbReference>
<comment type="caution">
    <text evidence="10">Lacks conserved residue(s) required for the propagation of feature annotation.</text>
</comment>
<keyword evidence="4 10" id="KW-0808">Transferase</keyword>
<comment type="caution">
    <text evidence="16">The sequence shown here is derived from an EMBL/GenBank/DDBJ whole genome shotgun (WGS) entry which is preliminary data.</text>
</comment>
<evidence type="ECO:0000259" key="14">
    <source>
        <dbReference type="Pfam" id="PF02772"/>
    </source>
</evidence>
<dbReference type="InterPro" id="IPR022631">
    <property type="entry name" value="ADOMET_SYNTHASE_CS"/>
</dbReference>
<reference evidence="16" key="1">
    <citation type="submission" date="2020-04" db="EMBL/GenBank/DDBJ databases">
        <authorList>
            <person name="Zhang T."/>
        </authorList>
    </citation>
    <scope>NUCLEOTIDE SEQUENCE</scope>
    <source>
        <strain evidence="16">HKST-UBA01</strain>
    </source>
</reference>
<feature type="binding site" evidence="10">
    <location>
        <position position="253"/>
    </location>
    <ligand>
        <name>L-methionine</name>
        <dbReference type="ChEBI" id="CHEBI:57844"/>
        <note>ligand shared between two neighboring subunits</note>
    </ligand>
</feature>
<accession>A0A956LWR3</accession>
<evidence type="ECO:0000256" key="10">
    <source>
        <dbReference type="HAMAP-Rule" id="MF_00086"/>
    </source>
</evidence>
<dbReference type="EC" id="2.5.1.6" evidence="10"/>
<feature type="binding site" evidence="10">
    <location>
        <position position="276"/>
    </location>
    <ligand>
        <name>ATP</name>
        <dbReference type="ChEBI" id="CHEBI:30616"/>
        <note>ligand shared between two neighboring subunits</note>
    </ligand>
</feature>
<feature type="binding site" description="in other chain" evidence="10">
    <location>
        <begin position="173"/>
        <end position="175"/>
    </location>
    <ligand>
        <name>ATP</name>
        <dbReference type="ChEBI" id="CHEBI:30616"/>
        <note>ligand shared between two neighboring subunits</note>
    </ligand>
</feature>
<feature type="binding site" evidence="10">
    <location>
        <position position="49"/>
    </location>
    <ligand>
        <name>K(+)</name>
        <dbReference type="ChEBI" id="CHEBI:29103"/>
    </ligand>
</feature>
<dbReference type="GO" id="GO:0005737">
    <property type="term" value="C:cytoplasm"/>
    <property type="evidence" value="ECO:0007669"/>
    <property type="project" value="UniProtKB-SubCell"/>
</dbReference>
<dbReference type="NCBIfam" id="TIGR01034">
    <property type="entry name" value="metK"/>
    <property type="match status" value="1"/>
</dbReference>
<comment type="similarity">
    <text evidence="2 10 12">Belongs to the AdoMet synthase family.</text>
</comment>
<organism evidence="16 17">
    <name type="scientific">Eiseniibacteriota bacterium</name>
    <dbReference type="NCBI Taxonomy" id="2212470"/>
    <lineage>
        <taxon>Bacteria</taxon>
        <taxon>Candidatus Eiseniibacteriota</taxon>
    </lineage>
</organism>
<dbReference type="Pfam" id="PF02773">
    <property type="entry name" value="S-AdoMet_synt_C"/>
    <property type="match status" value="1"/>
</dbReference>
<comment type="subcellular location">
    <subcellularLocation>
        <location evidence="10 11">Cytoplasm</location>
    </subcellularLocation>
</comment>
<feature type="binding site" evidence="10">
    <location>
        <position position="253"/>
    </location>
    <ligand>
        <name>ATP</name>
        <dbReference type="ChEBI" id="CHEBI:30616"/>
        <note>ligand shared between two neighboring subunits</note>
    </ligand>
</feature>
<keyword evidence="8 10" id="KW-0460">Magnesium</keyword>
<evidence type="ECO:0000256" key="5">
    <source>
        <dbReference type="ARBA" id="ARBA00022723"/>
    </source>
</evidence>
<dbReference type="InterPro" id="IPR022628">
    <property type="entry name" value="S-AdoMet_synt_N"/>
</dbReference>
<keyword evidence="6 10" id="KW-0547">Nucleotide-binding</keyword>
<feature type="binding site" description="in other chain" evidence="10">
    <location>
        <position position="113"/>
    </location>
    <ligand>
        <name>L-methionine</name>
        <dbReference type="ChEBI" id="CHEBI:57844"/>
        <note>ligand shared between two neighboring subunits</note>
    </ligand>
</feature>
<dbReference type="GO" id="GO:0004478">
    <property type="term" value="F:methionine adenosyltransferase activity"/>
    <property type="evidence" value="ECO:0007669"/>
    <property type="project" value="UniProtKB-UniRule"/>
</dbReference>
<evidence type="ECO:0000256" key="9">
    <source>
        <dbReference type="ARBA" id="ARBA00022958"/>
    </source>
</evidence>
<feature type="region of interest" description="Flexible loop" evidence="10">
    <location>
        <begin position="113"/>
        <end position="123"/>
    </location>
</feature>
<reference evidence="16" key="2">
    <citation type="journal article" date="2021" name="Microbiome">
        <title>Successional dynamics and alternative stable states in a saline activated sludge microbial community over 9 years.</title>
        <authorList>
            <person name="Wang Y."/>
            <person name="Ye J."/>
            <person name="Ju F."/>
            <person name="Liu L."/>
            <person name="Boyd J.A."/>
            <person name="Deng Y."/>
            <person name="Parks D.H."/>
            <person name="Jiang X."/>
            <person name="Yin X."/>
            <person name="Woodcroft B.J."/>
            <person name="Tyson G.W."/>
            <person name="Hugenholtz P."/>
            <person name="Polz M.F."/>
            <person name="Zhang T."/>
        </authorList>
    </citation>
    <scope>NUCLEOTIDE SEQUENCE</scope>
    <source>
        <strain evidence="16">HKST-UBA01</strain>
    </source>
</reference>
<dbReference type="HAMAP" id="MF_00086">
    <property type="entry name" value="S_AdoMet_synth1"/>
    <property type="match status" value="1"/>
</dbReference>
<evidence type="ECO:0000256" key="8">
    <source>
        <dbReference type="ARBA" id="ARBA00022842"/>
    </source>
</evidence>
<gene>
    <name evidence="10 16" type="primary">metK</name>
    <name evidence="16" type="ORF">KC729_01990</name>
</gene>
<dbReference type="InterPro" id="IPR022630">
    <property type="entry name" value="S-AdoMet_synt_C"/>
</dbReference>
<name>A0A956LWR3_UNCEI</name>
<evidence type="ECO:0000256" key="6">
    <source>
        <dbReference type="ARBA" id="ARBA00022741"/>
    </source>
</evidence>
<dbReference type="Pfam" id="PF02772">
    <property type="entry name" value="S-AdoMet_synt_M"/>
    <property type="match status" value="1"/>
</dbReference>
<evidence type="ECO:0000259" key="13">
    <source>
        <dbReference type="Pfam" id="PF00438"/>
    </source>
</evidence>
<feature type="domain" description="S-adenosylmethionine synthetase C-terminal" evidence="15">
    <location>
        <begin position="247"/>
        <end position="388"/>
    </location>
</feature>
<dbReference type="Pfam" id="PF00438">
    <property type="entry name" value="S-AdoMet_synt_N"/>
    <property type="match status" value="1"/>
</dbReference>
<keyword evidence="9 10" id="KW-0630">Potassium</keyword>
<evidence type="ECO:0000313" key="16">
    <source>
        <dbReference type="EMBL" id="MCA9726422.1"/>
    </source>
</evidence>
<dbReference type="CDD" id="cd18079">
    <property type="entry name" value="S-AdoMet_synt"/>
    <property type="match status" value="1"/>
</dbReference>
<keyword evidence="5 10" id="KW-0479">Metal-binding</keyword>
<feature type="domain" description="S-adenosylmethionine synthetase central" evidence="14">
    <location>
        <begin position="124"/>
        <end position="245"/>
    </location>
</feature>
<comment type="function">
    <text evidence="10">Catalyzes the formation of S-adenosylmethionine (AdoMet) from methionine and ATP. The overall synthetic reaction is composed of two sequential steps, AdoMet formation and the subsequent tripolyphosphate hydrolysis which occurs prior to release of AdoMet from the enzyme.</text>
</comment>
<dbReference type="SUPFAM" id="SSF55973">
    <property type="entry name" value="S-adenosylmethionine synthetase"/>
    <property type="match status" value="3"/>
</dbReference>
<protein>
    <recommendedName>
        <fullName evidence="10">S-adenosylmethionine synthase</fullName>
        <shortName evidence="10">AdoMet synthase</shortName>
        <ecNumber evidence="10">2.5.1.6</ecNumber>
    </recommendedName>
    <alternativeName>
        <fullName evidence="10">MAT</fullName>
    </alternativeName>
    <alternativeName>
        <fullName evidence="10">Methionine adenosyltransferase</fullName>
    </alternativeName>
</protein>
<sequence length="414" mass="45228">MAATYGNGIHHFTSESVSIGHPDKVCDQISDAILDSLIKIDPRVRCACETLCTTGLVVVAGEVTVDPKKPAAIRALDNVEETVRGVLRSIGYTDPTMRFDAESCAVIRTLHGQSENIARGVNRDGAGDQGLMFGYACRETPQMMPMPIQLSHELMKRHVHVREKGIIEGLRPDAKSQVTIEYDGERPRRVHTVVLSTQHTPKWSGKKNQERLREQVLTHIVEPVMPPGMFDRKKVVLHVNPTGEFEIGGPHGDTGLTGRKIIVDSYGGRGSHGGGAFSGKDPTKVDRSAAYMARYIAKNVVASGLADVCEVQLAYAIGVAQPLSVLIDTQGTARVSESLISEMVREFFPLTPRSIIDHLKLRRPIYRRTAMYGHFGSEPSADGCFRWERTDLAAKLKKAAGRKQTAAAGKAARG</sequence>
<proteinExistence type="inferred from homology"/>
<dbReference type="Proteomes" id="UP000697710">
    <property type="component" value="Unassembled WGS sequence"/>
</dbReference>
<dbReference type="InterPro" id="IPR022629">
    <property type="entry name" value="S-AdoMet_synt_central"/>
</dbReference>
<dbReference type="AlphaFoldDB" id="A0A956LWR3"/>
<dbReference type="PROSITE" id="PS00376">
    <property type="entry name" value="ADOMET_SYNTHASE_1"/>
    <property type="match status" value="1"/>
</dbReference>
<dbReference type="Gene3D" id="3.30.300.10">
    <property type="match status" value="3"/>
</dbReference>
<feature type="binding site" description="in other chain" evidence="10">
    <location>
        <position position="21"/>
    </location>
    <ligand>
        <name>ATP</name>
        <dbReference type="ChEBI" id="CHEBI:30616"/>
        <note>ligand shared between two neighboring subunits</note>
    </ligand>
</feature>
<dbReference type="InterPro" id="IPR022636">
    <property type="entry name" value="S-AdoMet_synthetase_sfam"/>
</dbReference>
<evidence type="ECO:0000313" key="17">
    <source>
        <dbReference type="Proteomes" id="UP000697710"/>
    </source>
</evidence>